<proteinExistence type="predicted"/>
<evidence type="ECO:0000259" key="1">
    <source>
        <dbReference type="Pfam" id="PF13521"/>
    </source>
</evidence>
<accession>A0A7W6PUI1</accession>
<dbReference type="RefSeq" id="WP_062554860.1">
    <property type="nucleotide sequence ID" value="NZ_CP049250.1"/>
</dbReference>
<dbReference type="Gene3D" id="3.40.50.300">
    <property type="entry name" value="P-loop containing nucleotide triphosphate hydrolases"/>
    <property type="match status" value="1"/>
</dbReference>
<gene>
    <name evidence="2" type="ORF">GGQ72_004808</name>
</gene>
<dbReference type="InterPro" id="IPR027417">
    <property type="entry name" value="P-loop_NTPase"/>
</dbReference>
<feature type="domain" description="NadR/Ttd14 AAA" evidence="1">
    <location>
        <begin position="5"/>
        <end position="168"/>
    </location>
</feature>
<evidence type="ECO:0000313" key="2">
    <source>
        <dbReference type="EMBL" id="MBB4146232.1"/>
    </source>
</evidence>
<evidence type="ECO:0000313" key="3">
    <source>
        <dbReference type="Proteomes" id="UP000519897"/>
    </source>
</evidence>
<protein>
    <submittedName>
        <fullName evidence="2">Putative ATPase</fullName>
    </submittedName>
</protein>
<organism evidence="2 3">
    <name type="scientific">Rhizobium rhizoryzae</name>
    <dbReference type="NCBI Taxonomy" id="451876"/>
    <lineage>
        <taxon>Bacteria</taxon>
        <taxon>Pseudomonadati</taxon>
        <taxon>Pseudomonadota</taxon>
        <taxon>Alphaproteobacteria</taxon>
        <taxon>Hyphomicrobiales</taxon>
        <taxon>Rhizobiaceae</taxon>
        <taxon>Rhizobium/Agrobacterium group</taxon>
        <taxon>Rhizobium</taxon>
    </lineage>
</organism>
<dbReference type="SUPFAM" id="SSF52540">
    <property type="entry name" value="P-loop containing nucleoside triphosphate hydrolases"/>
    <property type="match status" value="1"/>
</dbReference>
<dbReference type="InterPro" id="IPR038727">
    <property type="entry name" value="NadR/Ttd14_AAA_dom"/>
</dbReference>
<comment type="caution">
    <text evidence="2">The sequence shown here is derived from an EMBL/GenBank/DDBJ whole genome shotgun (WGS) entry which is preliminary data.</text>
</comment>
<dbReference type="Proteomes" id="UP000519897">
    <property type="component" value="Unassembled WGS sequence"/>
</dbReference>
<reference evidence="2 3" key="1">
    <citation type="submission" date="2020-08" db="EMBL/GenBank/DDBJ databases">
        <title>Genomic Encyclopedia of Type Strains, Phase IV (KMG-IV): sequencing the most valuable type-strain genomes for metagenomic binning, comparative biology and taxonomic classification.</title>
        <authorList>
            <person name="Goeker M."/>
        </authorList>
    </citation>
    <scope>NUCLEOTIDE SEQUENCE [LARGE SCALE GENOMIC DNA]</scope>
    <source>
        <strain evidence="2 3">DSM 29514</strain>
    </source>
</reference>
<name>A0A7W6PUI1_9HYPH</name>
<sequence>MPHFHVISGCSGGGKSSLLAELGQRGHSIVPEPGRRIVAKEQAGDGAALPWSNPAAFARRAIALSLRDLEENRSAESVVFFDRGLIDAACALLHTSPGKNEEDRVLALCAQHRYQPVVFMTPPWPEIYVNDAQRKHDLYAAVAEYERLCAFYPKLGYRLIELPRNGIAFRADFVEAHIGKT</sequence>
<dbReference type="EMBL" id="JACIEC010000027">
    <property type="protein sequence ID" value="MBB4146232.1"/>
    <property type="molecule type" value="Genomic_DNA"/>
</dbReference>
<dbReference type="Pfam" id="PF13521">
    <property type="entry name" value="AAA_28"/>
    <property type="match status" value="1"/>
</dbReference>
<keyword evidence="3" id="KW-1185">Reference proteome</keyword>
<dbReference type="AlphaFoldDB" id="A0A7W6PUI1"/>